<evidence type="ECO:0000313" key="7">
    <source>
        <dbReference type="EMBL" id="QFZ17585.1"/>
    </source>
</evidence>
<feature type="region of interest" description="Disordered" evidence="5">
    <location>
        <begin position="206"/>
        <end position="231"/>
    </location>
</feature>
<keyword evidence="1 4" id="KW-0489">Methyltransferase</keyword>
<dbReference type="Pfam" id="PF01938">
    <property type="entry name" value="TRAM"/>
    <property type="match status" value="1"/>
</dbReference>
<dbReference type="Gene3D" id="3.40.50.150">
    <property type="entry name" value="Vaccinia Virus protein VP39"/>
    <property type="match status" value="1"/>
</dbReference>
<feature type="binding site" evidence="4">
    <location>
        <position position="297"/>
    </location>
    <ligand>
        <name>S-adenosyl-L-methionine</name>
        <dbReference type="ChEBI" id="CHEBI:59789"/>
    </ligand>
</feature>
<dbReference type="Pfam" id="PF05958">
    <property type="entry name" value="tRNA_U5-meth_tr"/>
    <property type="match status" value="1"/>
</dbReference>
<accession>A0A5Q0GVD8</accession>
<evidence type="ECO:0000256" key="3">
    <source>
        <dbReference type="ARBA" id="ARBA00022691"/>
    </source>
</evidence>
<comment type="similarity">
    <text evidence="4">Belongs to the class I-like SAM-binding methyltransferase superfamily. RNA M5U methyltransferase family.</text>
</comment>
<keyword evidence="3 4" id="KW-0949">S-adenosyl-L-methionine</keyword>
<dbReference type="InterPro" id="IPR030391">
    <property type="entry name" value="MeTrfase_TrmA_CS"/>
</dbReference>
<dbReference type="InterPro" id="IPR010280">
    <property type="entry name" value="U5_MeTrfase_fam"/>
</dbReference>
<evidence type="ECO:0000256" key="1">
    <source>
        <dbReference type="ARBA" id="ARBA00022603"/>
    </source>
</evidence>
<proteinExistence type="inferred from homology"/>
<reference evidence="8" key="1">
    <citation type="journal article" date="2021" name="Curr. Microbiol.">
        <title>Complete genome of nocamycin-producing strain Saccharothrix syringae NRRL B-16468 reveals the biosynthetic potential for secondary metabolites.</title>
        <authorList>
            <person name="Mo X."/>
            <person name="Yang S."/>
        </authorList>
    </citation>
    <scope>NUCLEOTIDE SEQUENCE [LARGE SCALE GENOMIC DNA]</scope>
    <source>
        <strain evidence="8">ATCC 51364 / DSM 43886 / JCM 6844 / KCTC 9398 / NBRC 14523 / NRRL B-16468 / INA 2240</strain>
    </source>
</reference>
<feature type="binding site" evidence="4">
    <location>
        <position position="244"/>
    </location>
    <ligand>
        <name>S-adenosyl-L-methionine</name>
        <dbReference type="ChEBI" id="CHEBI:59789"/>
    </ligand>
</feature>
<dbReference type="RefSeq" id="WP_033431312.1">
    <property type="nucleotide sequence ID" value="NZ_CP034550.1"/>
</dbReference>
<dbReference type="EMBL" id="CP034550">
    <property type="protein sequence ID" value="QFZ17585.1"/>
    <property type="molecule type" value="Genomic_DNA"/>
</dbReference>
<organism evidence="7 8">
    <name type="scientific">Saccharothrix syringae</name>
    <name type="common">Nocardiopsis syringae</name>
    <dbReference type="NCBI Taxonomy" id="103733"/>
    <lineage>
        <taxon>Bacteria</taxon>
        <taxon>Bacillati</taxon>
        <taxon>Actinomycetota</taxon>
        <taxon>Actinomycetes</taxon>
        <taxon>Pseudonocardiales</taxon>
        <taxon>Pseudonocardiaceae</taxon>
        <taxon>Saccharothrix</taxon>
    </lineage>
</organism>
<evidence type="ECO:0000256" key="4">
    <source>
        <dbReference type="PROSITE-ProRule" id="PRU01024"/>
    </source>
</evidence>
<dbReference type="GO" id="GO:0070041">
    <property type="term" value="F:rRNA (uridine-C5-)-methyltransferase activity"/>
    <property type="evidence" value="ECO:0007669"/>
    <property type="project" value="TreeGrafter"/>
</dbReference>
<dbReference type="Gene3D" id="2.40.50.140">
    <property type="entry name" value="Nucleic acid-binding proteins"/>
    <property type="match status" value="1"/>
</dbReference>
<dbReference type="PANTHER" id="PTHR11061:SF30">
    <property type="entry name" value="TRNA (URACIL(54)-C(5))-METHYLTRANSFERASE"/>
    <property type="match status" value="1"/>
</dbReference>
<dbReference type="SUPFAM" id="SSF50249">
    <property type="entry name" value="Nucleic acid-binding proteins"/>
    <property type="match status" value="1"/>
</dbReference>
<protein>
    <submittedName>
        <fullName evidence="7">Class I SAM-dependent RNA methyltransferase</fullName>
    </submittedName>
</protein>
<dbReference type="InterPro" id="IPR012340">
    <property type="entry name" value="NA-bd_OB-fold"/>
</dbReference>
<dbReference type="OrthoDB" id="9804590at2"/>
<feature type="binding site" evidence="4">
    <location>
        <position position="273"/>
    </location>
    <ligand>
        <name>S-adenosyl-L-methionine</name>
        <dbReference type="ChEBI" id="CHEBI:59789"/>
    </ligand>
</feature>
<evidence type="ECO:0000256" key="2">
    <source>
        <dbReference type="ARBA" id="ARBA00022679"/>
    </source>
</evidence>
<evidence type="ECO:0000313" key="8">
    <source>
        <dbReference type="Proteomes" id="UP000325787"/>
    </source>
</evidence>
<feature type="domain" description="TRAM" evidence="6">
    <location>
        <begin position="7"/>
        <end position="66"/>
    </location>
</feature>
<feature type="compositionally biased region" description="Basic residues" evidence="5">
    <location>
        <begin position="207"/>
        <end position="222"/>
    </location>
</feature>
<dbReference type="PROSITE" id="PS01231">
    <property type="entry name" value="TRMA_2"/>
    <property type="match status" value="1"/>
</dbReference>
<feature type="active site" description="Nucleophile" evidence="4">
    <location>
        <position position="370"/>
    </location>
</feature>
<dbReference type="InterPro" id="IPR029063">
    <property type="entry name" value="SAM-dependent_MTases_sf"/>
</dbReference>
<dbReference type="GO" id="GO:0070475">
    <property type="term" value="P:rRNA base methylation"/>
    <property type="evidence" value="ECO:0007669"/>
    <property type="project" value="TreeGrafter"/>
</dbReference>
<dbReference type="PROSITE" id="PS51687">
    <property type="entry name" value="SAM_MT_RNA_M5U"/>
    <property type="match status" value="1"/>
</dbReference>
<dbReference type="InterPro" id="IPR002792">
    <property type="entry name" value="TRAM_dom"/>
</dbReference>
<name>A0A5Q0GVD8_SACSY</name>
<evidence type="ECO:0000259" key="6">
    <source>
        <dbReference type="PROSITE" id="PS50926"/>
    </source>
</evidence>
<dbReference type="SUPFAM" id="SSF53335">
    <property type="entry name" value="S-adenosyl-L-methionine-dependent methyltransferases"/>
    <property type="match status" value="1"/>
</dbReference>
<evidence type="ECO:0000256" key="5">
    <source>
        <dbReference type="SAM" id="MobiDB-lite"/>
    </source>
</evidence>
<gene>
    <name evidence="7" type="ORF">EKG83_08900</name>
</gene>
<keyword evidence="8" id="KW-1185">Reference proteome</keyword>
<dbReference type="AlphaFoldDB" id="A0A5Q0GVD8"/>
<feature type="binding site" evidence="4">
    <location>
        <position position="343"/>
    </location>
    <ligand>
        <name>S-adenosyl-L-methionine</name>
        <dbReference type="ChEBI" id="CHEBI:59789"/>
    </ligand>
</feature>
<sequence length="414" mass="44135">MTGHETPTWRDRLVEVEVGAVAHGGHCVARYEGRVIFVRHALPGELVVVRVTEDTGGSFCRGDAVEVLRASPDRVTPPCPFAGPGRCGGCDWQHASWPAQRELKAAVVAEQLHRLAGLDREVVVEALPGGPADWRTRMRMAVDPDGRPGFRAHRSHEVVPVDHCVIAVPGALDGVVDRTWPPKAELVVARDADHQTHLIEVGPPVVRRGRRPVPGPSRRRRGSGTAAEHAAGRDWRLRADGFWQVHPAAADTFARVVGEWAACRPGDRAWDLYGGVGLFASVLAGQVGPTGSVAVVESSTGAVEDGRANLADLPQVSWHAGRTEAVLATPEFAGRPPDVVVLDPPRKGAGKDVVAAVAAGRPARVVYVACDPAALARDIAAFAGHGYELAQLRAFDAFPMTHHVECVALLAPVR</sequence>
<dbReference type="KEGG" id="ssyi:EKG83_08900"/>
<dbReference type="Proteomes" id="UP000325787">
    <property type="component" value="Chromosome"/>
</dbReference>
<dbReference type="PANTHER" id="PTHR11061">
    <property type="entry name" value="RNA M5U METHYLTRANSFERASE"/>
    <property type="match status" value="1"/>
</dbReference>
<dbReference type="PROSITE" id="PS50926">
    <property type="entry name" value="TRAM"/>
    <property type="match status" value="1"/>
</dbReference>
<keyword evidence="2 4" id="KW-0808">Transferase</keyword>